<name>A0ACB8BBX3_9AGAM</name>
<evidence type="ECO:0000313" key="1">
    <source>
        <dbReference type="EMBL" id="KAH7923201.1"/>
    </source>
</evidence>
<sequence>WSQDVAEHVCNVQTVLKALCTASLFCSPKKTLLFCAELNFLGHHISQHGIEADISKVQ</sequence>
<reference evidence="1" key="1">
    <citation type="journal article" date="2021" name="New Phytol.">
        <title>Evolutionary innovations through gain and loss of genes in the ectomycorrhizal Boletales.</title>
        <authorList>
            <person name="Wu G."/>
            <person name="Miyauchi S."/>
            <person name="Morin E."/>
            <person name="Kuo A."/>
            <person name="Drula E."/>
            <person name="Varga T."/>
            <person name="Kohler A."/>
            <person name="Feng B."/>
            <person name="Cao Y."/>
            <person name="Lipzen A."/>
            <person name="Daum C."/>
            <person name="Hundley H."/>
            <person name="Pangilinan J."/>
            <person name="Johnson J."/>
            <person name="Barry K."/>
            <person name="LaButti K."/>
            <person name="Ng V."/>
            <person name="Ahrendt S."/>
            <person name="Min B."/>
            <person name="Choi I.G."/>
            <person name="Park H."/>
            <person name="Plett J.M."/>
            <person name="Magnuson J."/>
            <person name="Spatafora J.W."/>
            <person name="Nagy L.G."/>
            <person name="Henrissat B."/>
            <person name="Grigoriev I.V."/>
            <person name="Yang Z.L."/>
            <person name="Xu J."/>
            <person name="Martin F.M."/>
        </authorList>
    </citation>
    <scope>NUCLEOTIDE SEQUENCE</scope>
    <source>
        <strain evidence="1">KUC20120723A-06</strain>
    </source>
</reference>
<organism evidence="1 2">
    <name type="scientific">Leucogyrophana mollusca</name>
    <dbReference type="NCBI Taxonomy" id="85980"/>
    <lineage>
        <taxon>Eukaryota</taxon>
        <taxon>Fungi</taxon>
        <taxon>Dikarya</taxon>
        <taxon>Basidiomycota</taxon>
        <taxon>Agaricomycotina</taxon>
        <taxon>Agaricomycetes</taxon>
        <taxon>Agaricomycetidae</taxon>
        <taxon>Boletales</taxon>
        <taxon>Boletales incertae sedis</taxon>
        <taxon>Leucogyrophana</taxon>
    </lineage>
</organism>
<dbReference type="EMBL" id="MU266459">
    <property type="protein sequence ID" value="KAH7923201.1"/>
    <property type="molecule type" value="Genomic_DNA"/>
</dbReference>
<comment type="caution">
    <text evidence="1">The sequence shown here is derived from an EMBL/GenBank/DDBJ whole genome shotgun (WGS) entry which is preliminary data.</text>
</comment>
<dbReference type="Proteomes" id="UP000790709">
    <property type="component" value="Unassembled WGS sequence"/>
</dbReference>
<accession>A0ACB8BBX3</accession>
<feature type="non-terminal residue" evidence="1">
    <location>
        <position position="1"/>
    </location>
</feature>
<proteinExistence type="predicted"/>
<protein>
    <submittedName>
        <fullName evidence="1">Uncharacterized protein</fullName>
    </submittedName>
</protein>
<gene>
    <name evidence="1" type="ORF">BV22DRAFT_1015836</name>
</gene>
<keyword evidence="2" id="KW-1185">Reference proteome</keyword>
<evidence type="ECO:0000313" key="2">
    <source>
        <dbReference type="Proteomes" id="UP000790709"/>
    </source>
</evidence>